<dbReference type="EMBL" id="CM001475">
    <property type="protein sequence ID" value="EIC30103.1"/>
    <property type="molecule type" value="Genomic_DNA"/>
</dbReference>
<keyword evidence="1" id="KW-0812">Transmembrane</keyword>
<accession>H8GHF1</accession>
<evidence type="ECO:0000313" key="3">
    <source>
        <dbReference type="Proteomes" id="UP000005090"/>
    </source>
</evidence>
<keyword evidence="1" id="KW-0472">Membrane</keyword>
<evidence type="ECO:0000256" key="1">
    <source>
        <dbReference type="SAM" id="Phobius"/>
    </source>
</evidence>
<dbReference type="HOGENOM" id="CLU_2617916_0_0_6"/>
<keyword evidence="3" id="KW-1185">Reference proteome</keyword>
<proteinExistence type="predicted"/>
<gene>
    <name evidence="2" type="ORF">Metal_2378</name>
</gene>
<name>H8GHF1_METAL</name>
<reference evidence="2 3" key="1">
    <citation type="journal article" date="2013" name="Genome Announc.">
        <title>Genome Sequence of the Obligate Gammaproteobacterial Methanotroph Methylomicrobium album Strain BG8.</title>
        <authorList>
            <person name="Kits K.D."/>
            <person name="Kalyuzhnaya M.G."/>
            <person name="Klotz M.G."/>
            <person name="Jetten M.S."/>
            <person name="Op den Camp H.J."/>
            <person name="Vuilleumier S."/>
            <person name="Bringel F."/>
            <person name="Dispirito A.A."/>
            <person name="Murrell J.C."/>
            <person name="Bruce D."/>
            <person name="Cheng J.F."/>
            <person name="Copeland A."/>
            <person name="Goodwin L."/>
            <person name="Hauser L."/>
            <person name="Lajus A."/>
            <person name="Land M.L."/>
            <person name="Lapidus A."/>
            <person name="Lucas S."/>
            <person name="Medigue C."/>
            <person name="Pitluck S."/>
            <person name="Woyke T."/>
            <person name="Zeytun A."/>
            <person name="Stein L.Y."/>
        </authorList>
    </citation>
    <scope>NUCLEOTIDE SEQUENCE [LARGE SCALE GENOMIC DNA]</scope>
    <source>
        <strain evidence="2 3">BG8</strain>
    </source>
</reference>
<organism evidence="2 3">
    <name type="scientific">Methylomicrobium album BG8</name>
    <dbReference type="NCBI Taxonomy" id="686340"/>
    <lineage>
        <taxon>Bacteria</taxon>
        <taxon>Pseudomonadati</taxon>
        <taxon>Pseudomonadota</taxon>
        <taxon>Gammaproteobacteria</taxon>
        <taxon>Methylococcales</taxon>
        <taxon>Methylococcaceae</taxon>
        <taxon>Methylomicrobium</taxon>
    </lineage>
</organism>
<dbReference type="AlphaFoldDB" id="H8GHF1"/>
<protein>
    <submittedName>
        <fullName evidence="2">Uncharacterized protein</fullName>
    </submittedName>
</protein>
<keyword evidence="1" id="KW-1133">Transmembrane helix</keyword>
<dbReference type="RefSeq" id="WP_005372515.1">
    <property type="nucleotide sequence ID" value="NZ_CM001475.1"/>
</dbReference>
<sequence length="78" mass="9131">MNDSLNQYQQAVSDLMGQCGDIIHMLDDLYFFALFTTFSVGVIFGHLASGMFTRIDFYFRHVIRERAKALRYRQNKLS</sequence>
<dbReference type="Proteomes" id="UP000005090">
    <property type="component" value="Chromosome"/>
</dbReference>
<feature type="transmembrane region" description="Helical" evidence="1">
    <location>
        <begin position="30"/>
        <end position="52"/>
    </location>
</feature>
<evidence type="ECO:0000313" key="2">
    <source>
        <dbReference type="EMBL" id="EIC30103.1"/>
    </source>
</evidence>